<dbReference type="InterPro" id="IPR007838">
    <property type="entry name" value="Cell_div_ZapA-like"/>
</dbReference>
<comment type="caution">
    <text evidence="10">The sequence shown here is derived from an EMBL/GenBank/DDBJ whole genome shotgun (WGS) entry which is preliminary data.</text>
</comment>
<comment type="subunit">
    <text evidence="8">Homodimer. Interacts with FtsZ.</text>
</comment>
<evidence type="ECO:0000313" key="10">
    <source>
        <dbReference type="EMBL" id="SDF24445.1"/>
    </source>
</evidence>
<dbReference type="GO" id="GO:0000921">
    <property type="term" value="P:septin ring assembly"/>
    <property type="evidence" value="ECO:0007669"/>
    <property type="project" value="TreeGrafter"/>
</dbReference>
<reference evidence="10 11" key="1">
    <citation type="submission" date="2016-10" db="EMBL/GenBank/DDBJ databases">
        <authorList>
            <person name="Varghese N."/>
            <person name="Submissions S."/>
        </authorList>
    </citation>
    <scope>NUCLEOTIDE SEQUENCE [LARGE SCALE GENOMIC DNA]</scope>
    <source>
        <strain evidence="10 11">DSM 18839</strain>
    </source>
</reference>
<dbReference type="InterPro" id="IPR042233">
    <property type="entry name" value="Cell_div_ZapA_N"/>
</dbReference>
<evidence type="ECO:0000256" key="7">
    <source>
        <dbReference type="ARBA" id="ARBA00024910"/>
    </source>
</evidence>
<name>A0A8G2BF69_9PROT</name>
<dbReference type="PANTHER" id="PTHR34981">
    <property type="entry name" value="CELL DIVISION PROTEIN ZAPA"/>
    <property type="match status" value="1"/>
</dbReference>
<keyword evidence="3" id="KW-0963">Cytoplasm</keyword>
<evidence type="ECO:0000256" key="9">
    <source>
        <dbReference type="ARBA" id="ARBA00033158"/>
    </source>
</evidence>
<dbReference type="RefSeq" id="WP_028793955.1">
    <property type="nucleotide sequence ID" value="NZ_FNBW01000002.1"/>
</dbReference>
<dbReference type="GO" id="GO:0032153">
    <property type="term" value="C:cell division site"/>
    <property type="evidence" value="ECO:0007669"/>
    <property type="project" value="TreeGrafter"/>
</dbReference>
<protein>
    <recommendedName>
        <fullName evidence="2">Cell division protein ZapA</fullName>
    </recommendedName>
    <alternativeName>
        <fullName evidence="9">Z ring-associated protein ZapA</fullName>
    </alternativeName>
</protein>
<dbReference type="GO" id="GO:0000917">
    <property type="term" value="P:division septum assembly"/>
    <property type="evidence" value="ECO:0007669"/>
    <property type="project" value="UniProtKB-KW"/>
</dbReference>
<keyword evidence="5" id="KW-0717">Septation</keyword>
<evidence type="ECO:0000256" key="5">
    <source>
        <dbReference type="ARBA" id="ARBA00023210"/>
    </source>
</evidence>
<dbReference type="GO" id="GO:0043093">
    <property type="term" value="P:FtsZ-dependent cytokinesis"/>
    <property type="evidence" value="ECO:0007669"/>
    <property type="project" value="TreeGrafter"/>
</dbReference>
<dbReference type="GO" id="GO:0005829">
    <property type="term" value="C:cytosol"/>
    <property type="evidence" value="ECO:0007669"/>
    <property type="project" value="TreeGrafter"/>
</dbReference>
<keyword evidence="11" id="KW-1185">Reference proteome</keyword>
<gene>
    <name evidence="10" type="ORF">SAMN05660686_00717</name>
</gene>
<sequence>MAQVDISINGKSYRIACEDGQEKRLGELAQMVDAHVADMVEQVGQVGDTRLLVMASLLVADELMDLRDAANEVDEGDEEFSPNELEDMSLAIEGLAERIERIAGRLEGA</sequence>
<keyword evidence="4 10" id="KW-0132">Cell division</keyword>
<accession>A0A8G2BF69</accession>
<evidence type="ECO:0000256" key="6">
    <source>
        <dbReference type="ARBA" id="ARBA00023306"/>
    </source>
</evidence>
<dbReference type="OrthoDB" id="9797575at2"/>
<evidence type="ECO:0000256" key="8">
    <source>
        <dbReference type="ARBA" id="ARBA00026068"/>
    </source>
</evidence>
<evidence type="ECO:0000256" key="1">
    <source>
        <dbReference type="ARBA" id="ARBA00004496"/>
    </source>
</evidence>
<dbReference type="Pfam" id="PF05164">
    <property type="entry name" value="ZapA"/>
    <property type="match status" value="1"/>
</dbReference>
<evidence type="ECO:0000256" key="4">
    <source>
        <dbReference type="ARBA" id="ARBA00022618"/>
    </source>
</evidence>
<dbReference type="PANTHER" id="PTHR34981:SF1">
    <property type="entry name" value="CELL DIVISION PROTEIN ZAPA"/>
    <property type="match status" value="1"/>
</dbReference>
<dbReference type="SUPFAM" id="SSF102829">
    <property type="entry name" value="Cell division protein ZapA-like"/>
    <property type="match status" value="1"/>
</dbReference>
<evidence type="ECO:0000313" key="11">
    <source>
        <dbReference type="Proteomes" id="UP000198615"/>
    </source>
</evidence>
<dbReference type="InterPro" id="IPR036192">
    <property type="entry name" value="Cell_div_ZapA-like_sf"/>
</dbReference>
<organism evidence="10 11">
    <name type="scientific">Thalassobaculum litoreum DSM 18839</name>
    <dbReference type="NCBI Taxonomy" id="1123362"/>
    <lineage>
        <taxon>Bacteria</taxon>
        <taxon>Pseudomonadati</taxon>
        <taxon>Pseudomonadota</taxon>
        <taxon>Alphaproteobacteria</taxon>
        <taxon>Rhodospirillales</taxon>
        <taxon>Thalassobaculaceae</taxon>
        <taxon>Thalassobaculum</taxon>
    </lineage>
</organism>
<comment type="function">
    <text evidence="7">Activator of cell division through the inhibition of FtsZ GTPase activity, therefore promoting FtsZ assembly into bundles of protofilaments necessary for the formation of the division Z ring. It is recruited early at mid-cell but it is not essential for cell division.</text>
</comment>
<comment type="subcellular location">
    <subcellularLocation>
        <location evidence="1">Cytoplasm</location>
    </subcellularLocation>
</comment>
<evidence type="ECO:0000256" key="2">
    <source>
        <dbReference type="ARBA" id="ARBA00015195"/>
    </source>
</evidence>
<dbReference type="Proteomes" id="UP000198615">
    <property type="component" value="Unassembled WGS sequence"/>
</dbReference>
<dbReference type="GO" id="GO:0030428">
    <property type="term" value="C:cell septum"/>
    <property type="evidence" value="ECO:0007669"/>
    <property type="project" value="TreeGrafter"/>
</dbReference>
<dbReference type="EMBL" id="FNBW01000002">
    <property type="protein sequence ID" value="SDF24445.1"/>
    <property type="molecule type" value="Genomic_DNA"/>
</dbReference>
<dbReference type="AlphaFoldDB" id="A0A8G2BF69"/>
<evidence type="ECO:0000256" key="3">
    <source>
        <dbReference type="ARBA" id="ARBA00022490"/>
    </source>
</evidence>
<proteinExistence type="predicted"/>
<keyword evidence="6" id="KW-0131">Cell cycle</keyword>
<dbReference type="Gene3D" id="3.30.160.880">
    <property type="entry name" value="Cell division protein ZapA protomer, N-terminal domain"/>
    <property type="match status" value="1"/>
</dbReference>